<dbReference type="EMBL" id="JAUCMV010000005">
    <property type="protein sequence ID" value="KAK0397256.1"/>
    <property type="molecule type" value="Genomic_DNA"/>
</dbReference>
<accession>A0AA39H1X5</accession>
<reference evidence="2" key="1">
    <citation type="submission" date="2023-06" db="EMBL/GenBank/DDBJ databases">
        <title>Genomic analysis of the entomopathogenic nematode Steinernema hermaphroditum.</title>
        <authorList>
            <person name="Schwarz E.M."/>
            <person name="Heppert J.K."/>
            <person name="Baniya A."/>
            <person name="Schwartz H.T."/>
            <person name="Tan C.-H."/>
            <person name="Antoshechkin I."/>
            <person name="Sternberg P.W."/>
            <person name="Goodrich-Blair H."/>
            <person name="Dillman A.R."/>
        </authorList>
    </citation>
    <scope>NUCLEOTIDE SEQUENCE</scope>
    <source>
        <strain evidence="2">PS9179</strain>
        <tissue evidence="2">Whole animal</tissue>
    </source>
</reference>
<name>A0AA39H1X5_9BILA</name>
<evidence type="ECO:0008006" key="4">
    <source>
        <dbReference type="Google" id="ProtNLM"/>
    </source>
</evidence>
<sequence length="169" mass="18521">MSTFSFVILVTLIGASTASLLLRSPYQRPICSPNESCLTSAFGLRLGMCDCPGANPRCPETNPVNHNDVDYHFCEPRKIAICQDGEIASSVRNFSMLINCLCPEGQRYLTKRVIGRDRVDYVCGIREICRPSDRCEVMVSGIGQRPCDCPSGTWCVPADSDYPQAGTCA</sequence>
<proteinExistence type="predicted"/>
<dbReference type="Proteomes" id="UP001175271">
    <property type="component" value="Unassembled WGS sequence"/>
</dbReference>
<feature type="signal peptide" evidence="1">
    <location>
        <begin position="1"/>
        <end position="18"/>
    </location>
</feature>
<evidence type="ECO:0000313" key="2">
    <source>
        <dbReference type="EMBL" id="KAK0397256.1"/>
    </source>
</evidence>
<gene>
    <name evidence="2" type="ORF">QR680_002051</name>
</gene>
<evidence type="ECO:0000256" key="1">
    <source>
        <dbReference type="SAM" id="SignalP"/>
    </source>
</evidence>
<organism evidence="2 3">
    <name type="scientific">Steinernema hermaphroditum</name>
    <dbReference type="NCBI Taxonomy" id="289476"/>
    <lineage>
        <taxon>Eukaryota</taxon>
        <taxon>Metazoa</taxon>
        <taxon>Ecdysozoa</taxon>
        <taxon>Nematoda</taxon>
        <taxon>Chromadorea</taxon>
        <taxon>Rhabditida</taxon>
        <taxon>Tylenchina</taxon>
        <taxon>Panagrolaimomorpha</taxon>
        <taxon>Strongyloidoidea</taxon>
        <taxon>Steinernematidae</taxon>
        <taxon>Steinernema</taxon>
    </lineage>
</organism>
<evidence type="ECO:0000313" key="3">
    <source>
        <dbReference type="Proteomes" id="UP001175271"/>
    </source>
</evidence>
<keyword evidence="3" id="KW-1185">Reference proteome</keyword>
<keyword evidence="1" id="KW-0732">Signal</keyword>
<feature type="chain" id="PRO_5041326860" description="EB domain-containing protein" evidence="1">
    <location>
        <begin position="19"/>
        <end position="169"/>
    </location>
</feature>
<dbReference type="AlphaFoldDB" id="A0AA39H1X5"/>
<protein>
    <recommendedName>
        <fullName evidence="4">EB domain-containing protein</fullName>
    </recommendedName>
</protein>
<comment type="caution">
    <text evidence="2">The sequence shown here is derived from an EMBL/GenBank/DDBJ whole genome shotgun (WGS) entry which is preliminary data.</text>
</comment>